<feature type="region of interest" description="Disordered" evidence="1">
    <location>
        <begin position="63"/>
        <end position="82"/>
    </location>
</feature>
<accession>A0ABN8AYK5</accession>
<reference evidence="2" key="1">
    <citation type="submission" date="2021-12" db="EMBL/GenBank/DDBJ databases">
        <authorList>
            <person name="King R."/>
        </authorList>
    </citation>
    <scope>NUCLEOTIDE SEQUENCE</scope>
</reference>
<organism evidence="2 3">
    <name type="scientific">Chilo suppressalis</name>
    <name type="common">Asiatic rice borer moth</name>
    <dbReference type="NCBI Taxonomy" id="168631"/>
    <lineage>
        <taxon>Eukaryota</taxon>
        <taxon>Metazoa</taxon>
        <taxon>Ecdysozoa</taxon>
        <taxon>Arthropoda</taxon>
        <taxon>Hexapoda</taxon>
        <taxon>Insecta</taxon>
        <taxon>Pterygota</taxon>
        <taxon>Neoptera</taxon>
        <taxon>Endopterygota</taxon>
        <taxon>Lepidoptera</taxon>
        <taxon>Glossata</taxon>
        <taxon>Ditrysia</taxon>
        <taxon>Pyraloidea</taxon>
        <taxon>Crambidae</taxon>
        <taxon>Crambinae</taxon>
        <taxon>Chilo</taxon>
    </lineage>
</organism>
<keyword evidence="3" id="KW-1185">Reference proteome</keyword>
<evidence type="ECO:0000313" key="3">
    <source>
        <dbReference type="Proteomes" id="UP001153292"/>
    </source>
</evidence>
<dbReference type="Proteomes" id="UP001153292">
    <property type="component" value="Chromosome 17"/>
</dbReference>
<evidence type="ECO:0000313" key="2">
    <source>
        <dbReference type="EMBL" id="CAH0400646.1"/>
    </source>
</evidence>
<protein>
    <submittedName>
        <fullName evidence="2">Uncharacterized protein</fullName>
    </submittedName>
</protein>
<sequence length="246" mass="27194">MTSNPKQTQSCAQSDERSKSIVINSTCSKTQSTTTVKGAFSYNSSHNDDTLSMITTPWSTESWSERIDENLPVEDSEESSTFSSYTGSLDSLYASSIQPNSSTTYGIPSPDIYTDTKTSITLLNLYSIKSSDNVTPSPKRNPSSDTFSSWTIQSFHSPGLQNSDSRIIKVKYPWSPETISDTDIFSDVYPSSLASPALRKVSRESFIPSPISQISSENNHITPFKNICLANIRSLCWTGVEKQFIK</sequence>
<name>A0ABN8AYK5_CHISP</name>
<gene>
    <name evidence="2" type="ORF">CHILSU_LOCUS3845</name>
</gene>
<dbReference type="EMBL" id="OU963910">
    <property type="protein sequence ID" value="CAH0400646.1"/>
    <property type="molecule type" value="Genomic_DNA"/>
</dbReference>
<proteinExistence type="predicted"/>
<evidence type="ECO:0000256" key="1">
    <source>
        <dbReference type="SAM" id="MobiDB-lite"/>
    </source>
</evidence>